<protein>
    <submittedName>
        <fullName evidence="4">Putative NT domain of poly(A) polymerase and terminal uridylyl transferase-containing protein</fullName>
    </submittedName>
</protein>
<dbReference type="Proteomes" id="UP000593562">
    <property type="component" value="Unassembled WGS sequence"/>
</dbReference>
<dbReference type="PANTHER" id="PTHR45979:SF2">
    <property type="entry name" value="PAP_OAS1 SUBSTRATE-BINDING DOMAIN SUPERFAMILY"/>
    <property type="match status" value="1"/>
</dbReference>
<feature type="domain" description="PAP/OAS1 substrate-binding-related" evidence="3">
    <location>
        <begin position="173"/>
        <end position="365"/>
    </location>
</feature>
<dbReference type="SUPFAM" id="SSF81631">
    <property type="entry name" value="PAP/OAS1 substrate-binding domain"/>
    <property type="match status" value="1"/>
</dbReference>
<feature type="compositionally biased region" description="Polar residues" evidence="1">
    <location>
        <begin position="442"/>
        <end position="459"/>
    </location>
</feature>
<evidence type="ECO:0000313" key="5">
    <source>
        <dbReference type="Proteomes" id="UP000593562"/>
    </source>
</evidence>
<proteinExistence type="predicted"/>
<dbReference type="InterPro" id="IPR054708">
    <property type="entry name" value="MTPAP-like_central"/>
</dbReference>
<dbReference type="CDD" id="cd05402">
    <property type="entry name" value="NT_PAP_TUTase"/>
    <property type="match status" value="1"/>
</dbReference>
<dbReference type="InterPro" id="IPR043519">
    <property type="entry name" value="NT_sf"/>
</dbReference>
<keyword evidence="4" id="KW-0808">Transferase</keyword>
<reference evidence="4 5" key="1">
    <citation type="journal article" date="2020" name="Nat. Commun.">
        <title>Genome of Tripterygium wilfordii and identification of cytochrome P450 involved in triptolide biosynthesis.</title>
        <authorList>
            <person name="Tu L."/>
            <person name="Su P."/>
            <person name="Zhang Z."/>
            <person name="Gao L."/>
            <person name="Wang J."/>
            <person name="Hu T."/>
            <person name="Zhou J."/>
            <person name="Zhang Y."/>
            <person name="Zhao Y."/>
            <person name="Liu Y."/>
            <person name="Song Y."/>
            <person name="Tong Y."/>
            <person name="Lu Y."/>
            <person name="Yang J."/>
            <person name="Xu C."/>
            <person name="Jia M."/>
            <person name="Peters R.J."/>
            <person name="Huang L."/>
            <person name="Gao W."/>
        </authorList>
    </citation>
    <scope>NUCLEOTIDE SEQUENCE [LARGE SCALE GENOMIC DNA]</scope>
    <source>
        <strain evidence="5">cv. XIE 37</strain>
        <tissue evidence="4">Leaf</tissue>
    </source>
</reference>
<evidence type="ECO:0000259" key="3">
    <source>
        <dbReference type="Pfam" id="PF26180"/>
    </source>
</evidence>
<comment type="caution">
    <text evidence="4">The sequence shown here is derived from an EMBL/GenBank/DDBJ whole genome shotgun (WGS) entry which is preliminary data.</text>
</comment>
<evidence type="ECO:0000256" key="1">
    <source>
        <dbReference type="SAM" id="MobiDB-lite"/>
    </source>
</evidence>
<feature type="domain" description="Poly(A) RNA polymerase mitochondrial-like central palm" evidence="2">
    <location>
        <begin position="40"/>
        <end position="160"/>
    </location>
</feature>
<name>A0A7J7DX48_TRIWF</name>
<dbReference type="SUPFAM" id="SSF81301">
    <property type="entry name" value="Nucleotidyltransferase"/>
    <property type="match status" value="1"/>
</dbReference>
<dbReference type="PANTHER" id="PTHR45979">
    <property type="entry name" value="PAP/OAS1 SUBSTRATE-BINDING DOMAIN SUPERFAMILY"/>
    <property type="match status" value="1"/>
</dbReference>
<dbReference type="FunCoup" id="A0A7J7DX48">
    <property type="interactions" value="3090"/>
</dbReference>
<sequence length="884" mass="97896">MGDPRDRSPETNGAVLAEKPSLCNQTPIGVEYWQKAEQVVERIIARVQRTTDSEERRKAVIDYVQRLLQNCLGCEVFPFGSVPLKTYLPDGDIDLTAFGWFNVDEALANDVCSVLEREVHNRAAEFIVKDVQLIRAEVKLVKCLVQNIVVDISFNQLGGLCTLCFLEQVDRLIGNNHIFKRSIILIKAWCYYESRILGAHHGLISTYALETLVLYIFHLFHSSLNGPLAVLYKFLDYFSKFDWDNYCISLNGPVNLSSLPDVVVDTPGNGGAGRLRSNDFLRDCVEMFSVPSRGTENNSRTFSSKHLNIVDPLKKYNNLGRSISKGNSYRIRSAFTYGAKKLGQILAQPEEKIADELSKFFCNTLDRHGNGRRPDVQDPIPMAGHNGLDTTLFSGAKSYHEDPMFYESESADSSGTTGPFKLIHERPLSPRIHDFMLSVTDMTLNGPQSSRRNGPNGSPLSEIRLSGDAKDLATSRLQDLKLADDVIKSSSAPVPEETVAHTHKPQFAPHLFFHSSARGNGEVNDGKPYLKLPESSVSTDKRVSSGISPEPGEDKGSVTIDQDEDYLTNPQAVSPTGRMKNRALWSAAAWSVEDLHPGYSSYQMLVGTGGSSEASNSLSDLRGDYESILNSWHHGRQWFKSALNASAPLSPTTPSHFQGKNSREVPRQSMQFRQNSFSPMNANGIIHRPVLYPMSPPVLTGTSFGMEEMPKARGTGTYFPNMNHYRDRPLAARGRQQAPPWSPCSNIHVVTALDTNLSERSSRELGQVQFYAKYAGSDLRNSGSPEGNSHPGANGLIHLPERAVEYGPFGYPQWGGSSPEGVRPQNPDFALTQDSRFNIPTAAMQTSKQASGVDKDRIAVQSHQLNNLNLKDKDDFPPLSICPQ</sequence>
<keyword evidence="5" id="KW-1185">Reference proteome</keyword>
<dbReference type="Pfam" id="PF26180">
    <property type="entry name" value="PAP-OAS1"/>
    <property type="match status" value="1"/>
</dbReference>
<dbReference type="InterPro" id="IPR058921">
    <property type="entry name" value="PAP/OAS1-rel"/>
</dbReference>
<dbReference type="InParanoid" id="A0A7J7DX48"/>
<dbReference type="Gene3D" id="1.10.1410.10">
    <property type="match status" value="1"/>
</dbReference>
<gene>
    <name evidence="4" type="ORF">HS088_TW03G01083</name>
</gene>
<dbReference type="Pfam" id="PF22600">
    <property type="entry name" value="MTPAP-like_central"/>
    <property type="match status" value="1"/>
</dbReference>
<feature type="region of interest" description="Disordered" evidence="1">
    <location>
        <begin position="523"/>
        <end position="560"/>
    </location>
</feature>
<dbReference type="EMBL" id="JAAARO010000003">
    <property type="protein sequence ID" value="KAF5750744.1"/>
    <property type="molecule type" value="Genomic_DNA"/>
</dbReference>
<dbReference type="InterPro" id="IPR058920">
    <property type="entry name" value="PAP-OAS1-bd-rel"/>
</dbReference>
<dbReference type="GO" id="GO:0016740">
    <property type="term" value="F:transferase activity"/>
    <property type="evidence" value="ECO:0007669"/>
    <property type="project" value="UniProtKB-KW"/>
</dbReference>
<dbReference type="AlphaFoldDB" id="A0A7J7DX48"/>
<organism evidence="4 5">
    <name type="scientific">Tripterygium wilfordii</name>
    <name type="common">Thunder God vine</name>
    <dbReference type="NCBI Taxonomy" id="458696"/>
    <lineage>
        <taxon>Eukaryota</taxon>
        <taxon>Viridiplantae</taxon>
        <taxon>Streptophyta</taxon>
        <taxon>Embryophyta</taxon>
        <taxon>Tracheophyta</taxon>
        <taxon>Spermatophyta</taxon>
        <taxon>Magnoliopsida</taxon>
        <taxon>eudicotyledons</taxon>
        <taxon>Gunneridae</taxon>
        <taxon>Pentapetalae</taxon>
        <taxon>rosids</taxon>
        <taxon>fabids</taxon>
        <taxon>Celastrales</taxon>
        <taxon>Celastraceae</taxon>
        <taxon>Tripterygium</taxon>
    </lineage>
</organism>
<accession>A0A7J7DX48</accession>
<evidence type="ECO:0000259" key="2">
    <source>
        <dbReference type="Pfam" id="PF22600"/>
    </source>
</evidence>
<evidence type="ECO:0000313" key="4">
    <source>
        <dbReference type="EMBL" id="KAF5750744.1"/>
    </source>
</evidence>
<dbReference type="Gene3D" id="3.30.460.10">
    <property type="entry name" value="Beta Polymerase, domain 2"/>
    <property type="match status" value="1"/>
</dbReference>
<feature type="region of interest" description="Disordered" evidence="1">
    <location>
        <begin position="442"/>
        <end position="463"/>
    </location>
</feature>
<dbReference type="OrthoDB" id="273917at2759"/>